<dbReference type="EMBL" id="KQ971343">
    <property type="protein sequence ID" value="EFA03285.1"/>
    <property type="molecule type" value="Genomic_DNA"/>
</dbReference>
<dbReference type="InParanoid" id="D6WMK4"/>
<feature type="compositionally biased region" description="Basic and acidic residues" evidence="1">
    <location>
        <begin position="66"/>
        <end position="78"/>
    </location>
</feature>
<sequence length="88" mass="10236">MTRNAFARRYFHLIETTLFDIRPDADRKKPEKAGKWMWPEVNVLSEWFRLNIVVIDSAPIGNGRRGTKDVASGDEKPFQVDYRGNELP</sequence>
<evidence type="ECO:0000256" key="1">
    <source>
        <dbReference type="SAM" id="MobiDB-lite"/>
    </source>
</evidence>
<accession>D6WMK4</accession>
<dbReference type="Proteomes" id="UP000007266">
    <property type="component" value="Linkage group 5"/>
</dbReference>
<name>D6WMK4_TRICA</name>
<keyword evidence="3" id="KW-1185">Reference proteome</keyword>
<evidence type="ECO:0000313" key="3">
    <source>
        <dbReference type="Proteomes" id="UP000007266"/>
    </source>
</evidence>
<organism evidence="2 3">
    <name type="scientific">Tribolium castaneum</name>
    <name type="common">Red flour beetle</name>
    <dbReference type="NCBI Taxonomy" id="7070"/>
    <lineage>
        <taxon>Eukaryota</taxon>
        <taxon>Metazoa</taxon>
        <taxon>Ecdysozoa</taxon>
        <taxon>Arthropoda</taxon>
        <taxon>Hexapoda</taxon>
        <taxon>Insecta</taxon>
        <taxon>Pterygota</taxon>
        <taxon>Neoptera</taxon>
        <taxon>Endopterygota</taxon>
        <taxon>Coleoptera</taxon>
        <taxon>Polyphaga</taxon>
        <taxon>Cucujiformia</taxon>
        <taxon>Tenebrionidae</taxon>
        <taxon>Tenebrionidae incertae sedis</taxon>
        <taxon>Tribolium</taxon>
    </lineage>
</organism>
<reference evidence="2 3" key="2">
    <citation type="journal article" date="2010" name="Nucleic Acids Res.">
        <title>BeetleBase in 2010: revisions to provide comprehensive genomic information for Tribolium castaneum.</title>
        <authorList>
            <person name="Kim H.S."/>
            <person name="Murphy T."/>
            <person name="Xia J."/>
            <person name="Caragea D."/>
            <person name="Park Y."/>
            <person name="Beeman R.W."/>
            <person name="Lorenzen M.D."/>
            <person name="Butcher S."/>
            <person name="Manak J.R."/>
            <person name="Brown S.J."/>
        </authorList>
    </citation>
    <scope>GENOME REANNOTATION</scope>
    <source>
        <strain evidence="2 3">Georgia GA2</strain>
    </source>
</reference>
<dbReference type="AlphaFoldDB" id="D6WMK4"/>
<feature type="region of interest" description="Disordered" evidence="1">
    <location>
        <begin position="61"/>
        <end position="88"/>
    </location>
</feature>
<gene>
    <name evidence="2" type="primary">GLEAN_13223</name>
    <name evidence="2" type="ORF">TcasGA2_TC013223</name>
</gene>
<evidence type="ECO:0000313" key="2">
    <source>
        <dbReference type="EMBL" id="EFA03285.1"/>
    </source>
</evidence>
<protein>
    <submittedName>
        <fullName evidence="2">Uncharacterized protein</fullName>
    </submittedName>
</protein>
<proteinExistence type="predicted"/>
<reference evidence="2 3" key="1">
    <citation type="journal article" date="2008" name="Nature">
        <title>The genome of the model beetle and pest Tribolium castaneum.</title>
        <authorList>
            <consortium name="Tribolium Genome Sequencing Consortium"/>
            <person name="Richards S."/>
            <person name="Gibbs R.A."/>
            <person name="Weinstock G.M."/>
            <person name="Brown S.J."/>
            <person name="Denell R."/>
            <person name="Beeman R.W."/>
            <person name="Gibbs R."/>
            <person name="Beeman R.W."/>
            <person name="Brown S.J."/>
            <person name="Bucher G."/>
            <person name="Friedrich M."/>
            <person name="Grimmelikhuijzen C.J."/>
            <person name="Klingler M."/>
            <person name="Lorenzen M."/>
            <person name="Richards S."/>
            <person name="Roth S."/>
            <person name="Schroder R."/>
            <person name="Tautz D."/>
            <person name="Zdobnov E.M."/>
            <person name="Muzny D."/>
            <person name="Gibbs R.A."/>
            <person name="Weinstock G.M."/>
            <person name="Attaway T."/>
            <person name="Bell S."/>
            <person name="Buhay C.J."/>
            <person name="Chandrabose M.N."/>
            <person name="Chavez D."/>
            <person name="Clerk-Blankenburg K.P."/>
            <person name="Cree A."/>
            <person name="Dao M."/>
            <person name="Davis C."/>
            <person name="Chacko J."/>
            <person name="Dinh H."/>
            <person name="Dugan-Rocha S."/>
            <person name="Fowler G."/>
            <person name="Garner T.T."/>
            <person name="Garnes J."/>
            <person name="Gnirke A."/>
            <person name="Hawes A."/>
            <person name="Hernandez J."/>
            <person name="Hines S."/>
            <person name="Holder M."/>
            <person name="Hume J."/>
            <person name="Jhangiani S.N."/>
            <person name="Joshi V."/>
            <person name="Khan Z.M."/>
            <person name="Jackson L."/>
            <person name="Kovar C."/>
            <person name="Kowis A."/>
            <person name="Lee S."/>
            <person name="Lewis L.R."/>
            <person name="Margolis J."/>
            <person name="Morgan M."/>
            <person name="Nazareth L.V."/>
            <person name="Nguyen N."/>
            <person name="Okwuonu G."/>
            <person name="Parker D."/>
            <person name="Richards S."/>
            <person name="Ruiz S.J."/>
            <person name="Santibanez J."/>
            <person name="Savard J."/>
            <person name="Scherer S.E."/>
            <person name="Schneider B."/>
            <person name="Sodergren E."/>
            <person name="Tautz D."/>
            <person name="Vattahil S."/>
            <person name="Villasana D."/>
            <person name="White C.S."/>
            <person name="Wright R."/>
            <person name="Park Y."/>
            <person name="Beeman R.W."/>
            <person name="Lord J."/>
            <person name="Oppert B."/>
            <person name="Lorenzen M."/>
            <person name="Brown S."/>
            <person name="Wang L."/>
            <person name="Savard J."/>
            <person name="Tautz D."/>
            <person name="Richards S."/>
            <person name="Weinstock G."/>
            <person name="Gibbs R.A."/>
            <person name="Liu Y."/>
            <person name="Worley K."/>
            <person name="Weinstock G."/>
            <person name="Elsik C.G."/>
            <person name="Reese J.T."/>
            <person name="Elhaik E."/>
            <person name="Landan G."/>
            <person name="Graur D."/>
            <person name="Arensburger P."/>
            <person name="Atkinson P."/>
            <person name="Beeman R.W."/>
            <person name="Beidler J."/>
            <person name="Brown S.J."/>
            <person name="Demuth J.P."/>
            <person name="Drury D.W."/>
            <person name="Du Y.Z."/>
            <person name="Fujiwara H."/>
            <person name="Lorenzen M."/>
            <person name="Maselli V."/>
            <person name="Osanai M."/>
            <person name="Park Y."/>
            <person name="Robertson H.M."/>
            <person name="Tu Z."/>
            <person name="Wang J.J."/>
            <person name="Wang S."/>
            <person name="Richards S."/>
            <person name="Song H."/>
            <person name="Zhang L."/>
            <person name="Sodergren E."/>
            <person name="Werner D."/>
            <person name="Stanke M."/>
            <person name="Morgenstern B."/>
            <person name="Solovyev V."/>
            <person name="Kosarev P."/>
            <person name="Brown G."/>
            <person name="Chen H.C."/>
            <person name="Ermolaeva O."/>
            <person name="Hlavina W."/>
            <person name="Kapustin Y."/>
            <person name="Kiryutin B."/>
            <person name="Kitts P."/>
            <person name="Maglott D."/>
            <person name="Pruitt K."/>
            <person name="Sapojnikov V."/>
            <person name="Souvorov A."/>
            <person name="Mackey A.J."/>
            <person name="Waterhouse R.M."/>
            <person name="Wyder S."/>
            <person name="Zdobnov E.M."/>
            <person name="Zdobnov E.M."/>
            <person name="Wyder S."/>
            <person name="Kriventseva E.V."/>
            <person name="Kadowaki T."/>
            <person name="Bork P."/>
            <person name="Aranda M."/>
            <person name="Bao R."/>
            <person name="Beermann A."/>
            <person name="Berns N."/>
            <person name="Bolognesi R."/>
            <person name="Bonneton F."/>
            <person name="Bopp D."/>
            <person name="Brown S.J."/>
            <person name="Bucher G."/>
            <person name="Butts T."/>
            <person name="Chaumot A."/>
            <person name="Denell R.E."/>
            <person name="Ferrier D.E."/>
            <person name="Friedrich M."/>
            <person name="Gordon C.M."/>
            <person name="Jindra M."/>
            <person name="Klingler M."/>
            <person name="Lan Q."/>
            <person name="Lattorff H.M."/>
            <person name="Laudet V."/>
            <person name="von Levetsow C."/>
            <person name="Liu Z."/>
            <person name="Lutz R."/>
            <person name="Lynch J.A."/>
            <person name="da Fonseca R.N."/>
            <person name="Posnien N."/>
            <person name="Reuter R."/>
            <person name="Roth S."/>
            <person name="Savard J."/>
            <person name="Schinko J.B."/>
            <person name="Schmitt C."/>
            <person name="Schoppmeier M."/>
            <person name="Schroder R."/>
            <person name="Shippy T.D."/>
            <person name="Simonnet F."/>
            <person name="Marques-Souza H."/>
            <person name="Tautz D."/>
            <person name="Tomoyasu Y."/>
            <person name="Trauner J."/>
            <person name="Van der Zee M."/>
            <person name="Vervoort M."/>
            <person name="Wittkopp N."/>
            <person name="Wimmer E.A."/>
            <person name="Yang X."/>
            <person name="Jones A.K."/>
            <person name="Sattelle D.B."/>
            <person name="Ebert P.R."/>
            <person name="Nelson D."/>
            <person name="Scott J.G."/>
            <person name="Beeman R.W."/>
            <person name="Muthukrishnan S."/>
            <person name="Kramer K.J."/>
            <person name="Arakane Y."/>
            <person name="Beeman R.W."/>
            <person name="Zhu Q."/>
            <person name="Hogenkamp D."/>
            <person name="Dixit R."/>
            <person name="Oppert B."/>
            <person name="Jiang H."/>
            <person name="Zou Z."/>
            <person name="Marshall J."/>
            <person name="Elpidina E."/>
            <person name="Vinokurov K."/>
            <person name="Oppert C."/>
            <person name="Zou Z."/>
            <person name="Evans J."/>
            <person name="Lu Z."/>
            <person name="Zhao P."/>
            <person name="Sumathipala N."/>
            <person name="Altincicek B."/>
            <person name="Vilcinskas A."/>
            <person name="Williams M."/>
            <person name="Hultmark D."/>
            <person name="Hetru C."/>
            <person name="Jiang H."/>
            <person name="Grimmelikhuijzen C.J."/>
            <person name="Hauser F."/>
            <person name="Cazzamali G."/>
            <person name="Williamson M."/>
            <person name="Park Y."/>
            <person name="Li B."/>
            <person name="Tanaka Y."/>
            <person name="Predel R."/>
            <person name="Neupert S."/>
            <person name="Schachtner J."/>
            <person name="Verleyen P."/>
            <person name="Raible F."/>
            <person name="Bork P."/>
            <person name="Friedrich M."/>
            <person name="Walden K.K."/>
            <person name="Robertson H.M."/>
            <person name="Angeli S."/>
            <person name="Foret S."/>
            <person name="Bucher G."/>
            <person name="Schuetz S."/>
            <person name="Maleszka R."/>
            <person name="Wimmer E.A."/>
            <person name="Beeman R.W."/>
            <person name="Lorenzen M."/>
            <person name="Tomoyasu Y."/>
            <person name="Miller S.C."/>
            <person name="Grossmann D."/>
            <person name="Bucher G."/>
        </authorList>
    </citation>
    <scope>NUCLEOTIDE SEQUENCE [LARGE SCALE GENOMIC DNA]</scope>
    <source>
        <strain evidence="2 3">Georgia GA2</strain>
    </source>
</reference>
<dbReference type="HOGENOM" id="CLU_2471983_0_0_1"/>